<dbReference type="Proteomes" id="UP000250321">
    <property type="component" value="Unassembled WGS sequence"/>
</dbReference>
<reference evidence="1 2" key="1">
    <citation type="submission" date="2018-02" db="EMBL/GenBank/DDBJ databases">
        <title>Draft genome of wild Prunus yedoensis var. nudiflora.</title>
        <authorList>
            <person name="Baek S."/>
            <person name="Kim J.-H."/>
            <person name="Choi K."/>
            <person name="Kim G.-B."/>
            <person name="Cho A."/>
            <person name="Jang H."/>
            <person name="Shin C.-H."/>
            <person name="Yu H.-J."/>
            <person name="Mun J.-H."/>
        </authorList>
    </citation>
    <scope>NUCLEOTIDE SEQUENCE [LARGE SCALE GENOMIC DNA]</scope>
    <source>
        <strain evidence="2">cv. Jeju island</strain>
        <tissue evidence="1">Leaf</tissue>
    </source>
</reference>
<accession>A0A314ZNG6</accession>
<protein>
    <recommendedName>
        <fullName evidence="3">Ubiquitin-like domain-containing protein</fullName>
    </recommendedName>
</protein>
<evidence type="ECO:0000313" key="2">
    <source>
        <dbReference type="Proteomes" id="UP000250321"/>
    </source>
</evidence>
<evidence type="ECO:0008006" key="3">
    <source>
        <dbReference type="Google" id="ProtNLM"/>
    </source>
</evidence>
<gene>
    <name evidence="1" type="ORF">Pyn_22531</name>
</gene>
<name>A0A314ZNG6_PRUYE</name>
<dbReference type="EMBL" id="PJQY01000090">
    <property type="protein sequence ID" value="PQQ18954.1"/>
    <property type="molecule type" value="Genomic_DNA"/>
</dbReference>
<comment type="caution">
    <text evidence="1">The sequence shown here is derived from an EMBL/GenBank/DDBJ whole genome shotgun (WGS) entry which is preliminary data.</text>
</comment>
<sequence>MPVEVTKSDRIQLLRERVTLMPSVPEFYIFANNCCVLDEDMSYSQHKVRNGEIVKVVPQRFSPTLPYDTSCNSLDYTLPLSKMHDFQSFYLEVTPLPSSSRSSTTTTSTASTVAAPSTRAACRTAANASSSSLTLNLRLNAHVIVPVEVTKSDRIQLLRERVTMMPSMPEFFIFANNCCVLDEDMSYSQHNVRNGEIVEVVPQRFSPTLPYDTSCNSLDYTLPLSKMHDFQSFYLEVAPLPSSSRSSTTTTSTASTVAAPSTRAACRTAANASSSSLTLNLRLNAHVIVPV</sequence>
<evidence type="ECO:0000313" key="1">
    <source>
        <dbReference type="EMBL" id="PQQ18954.1"/>
    </source>
</evidence>
<proteinExistence type="predicted"/>
<dbReference type="AlphaFoldDB" id="A0A314ZNG6"/>
<keyword evidence="2" id="KW-1185">Reference proteome</keyword>
<organism evidence="1 2">
    <name type="scientific">Prunus yedoensis var. nudiflora</name>
    <dbReference type="NCBI Taxonomy" id="2094558"/>
    <lineage>
        <taxon>Eukaryota</taxon>
        <taxon>Viridiplantae</taxon>
        <taxon>Streptophyta</taxon>
        <taxon>Embryophyta</taxon>
        <taxon>Tracheophyta</taxon>
        <taxon>Spermatophyta</taxon>
        <taxon>Magnoliopsida</taxon>
        <taxon>eudicotyledons</taxon>
        <taxon>Gunneridae</taxon>
        <taxon>Pentapetalae</taxon>
        <taxon>rosids</taxon>
        <taxon>fabids</taxon>
        <taxon>Rosales</taxon>
        <taxon>Rosaceae</taxon>
        <taxon>Amygdaloideae</taxon>
        <taxon>Amygdaleae</taxon>
        <taxon>Prunus</taxon>
    </lineage>
</organism>